<proteinExistence type="predicted"/>
<dbReference type="AlphaFoldDB" id="A0A0N4X011"/>
<name>A0A0N4X011_HAEPC</name>
<protein>
    <submittedName>
        <fullName evidence="1">Transposase</fullName>
    </submittedName>
</protein>
<sequence>LLKTIPTTLGRTQRCVVRSTNMCRYGQMVSGIDYEKLNEGIDSQVF</sequence>
<reference evidence="1" key="1">
    <citation type="submission" date="2017-02" db="UniProtKB">
        <authorList>
            <consortium name="WormBaseParasite"/>
        </authorList>
    </citation>
    <scope>IDENTIFICATION</scope>
</reference>
<organism evidence="1">
    <name type="scientific">Haemonchus placei</name>
    <name type="common">Barber's pole worm</name>
    <dbReference type="NCBI Taxonomy" id="6290"/>
    <lineage>
        <taxon>Eukaryota</taxon>
        <taxon>Metazoa</taxon>
        <taxon>Ecdysozoa</taxon>
        <taxon>Nematoda</taxon>
        <taxon>Chromadorea</taxon>
        <taxon>Rhabditida</taxon>
        <taxon>Rhabditina</taxon>
        <taxon>Rhabditomorpha</taxon>
        <taxon>Strongyloidea</taxon>
        <taxon>Trichostrongylidae</taxon>
        <taxon>Haemonchus</taxon>
    </lineage>
</organism>
<accession>A0A0N4X011</accession>
<dbReference type="WBParaSite" id="HPLM_0001756201-mRNA-1">
    <property type="protein sequence ID" value="HPLM_0001756201-mRNA-1"/>
    <property type="gene ID" value="HPLM_0001756201"/>
</dbReference>
<evidence type="ECO:0000313" key="1">
    <source>
        <dbReference type="WBParaSite" id="HPLM_0001756201-mRNA-1"/>
    </source>
</evidence>